<reference evidence="1" key="1">
    <citation type="submission" date="2017-03" db="EMBL/GenBank/DDBJ databases">
        <title>The mitochondrial genome of the carnivorous plant Utricularia reniformis (Lentibulariaceae): structure, comparative analysis and evolutionary landmarks.</title>
        <authorList>
            <person name="Silva S.R."/>
            <person name="Alvarenga D.O."/>
            <person name="Michael T.P."/>
            <person name="Miranda V.F.O."/>
            <person name="Varani A.M."/>
        </authorList>
    </citation>
    <scope>NUCLEOTIDE SEQUENCE</scope>
</reference>
<gene>
    <name evidence="1" type="ORF">AEK19_MT1161</name>
</gene>
<sequence length="77" mass="8641">MNHKTLSYSPTHETGKSGRDRQFIMLEPTFRAFSGSSSLSYLILNIWLFSCLRCSSASGVVILCFYSHVHVDLLVLA</sequence>
<dbReference type="AlphaFoldDB" id="A0A1Y0B1P6"/>
<evidence type="ECO:0000313" key="1">
    <source>
        <dbReference type="EMBL" id="ART31375.1"/>
    </source>
</evidence>
<dbReference type="EMBL" id="KY774314">
    <property type="protein sequence ID" value="ART31375.1"/>
    <property type="molecule type" value="Genomic_DNA"/>
</dbReference>
<accession>A0A1Y0B1P6</accession>
<keyword evidence="1" id="KW-0496">Mitochondrion</keyword>
<protein>
    <submittedName>
        <fullName evidence="1">Uncharacterized protein</fullName>
    </submittedName>
</protein>
<organism evidence="1">
    <name type="scientific">Utricularia reniformis</name>
    <dbReference type="NCBI Taxonomy" id="192314"/>
    <lineage>
        <taxon>Eukaryota</taxon>
        <taxon>Viridiplantae</taxon>
        <taxon>Streptophyta</taxon>
        <taxon>Embryophyta</taxon>
        <taxon>Tracheophyta</taxon>
        <taxon>Spermatophyta</taxon>
        <taxon>Magnoliopsida</taxon>
        <taxon>eudicotyledons</taxon>
        <taxon>Gunneridae</taxon>
        <taxon>Pentapetalae</taxon>
        <taxon>asterids</taxon>
        <taxon>lamiids</taxon>
        <taxon>Lamiales</taxon>
        <taxon>Lentibulariaceae</taxon>
        <taxon>Utricularia</taxon>
    </lineage>
</organism>
<geneLocation type="mitochondrion" evidence="1"/>
<proteinExistence type="predicted"/>
<name>A0A1Y0B1P6_9LAMI</name>